<dbReference type="InterPro" id="IPR015943">
    <property type="entry name" value="WD40/YVTN_repeat-like_dom_sf"/>
</dbReference>
<keyword evidence="2" id="KW-0472">Membrane</keyword>
<keyword evidence="2" id="KW-1133">Transmembrane helix</keyword>
<evidence type="ECO:0008006" key="5">
    <source>
        <dbReference type="Google" id="ProtNLM"/>
    </source>
</evidence>
<gene>
    <name evidence="3" type="ORF">SAMN04489712_107313</name>
</gene>
<feature type="transmembrane region" description="Helical" evidence="2">
    <location>
        <begin position="40"/>
        <end position="62"/>
    </location>
</feature>
<evidence type="ECO:0000313" key="3">
    <source>
        <dbReference type="EMBL" id="SEG62674.1"/>
    </source>
</evidence>
<dbReference type="Gene3D" id="2.130.10.10">
    <property type="entry name" value="YVTN repeat-like/Quinoprotein amine dehydrogenase"/>
    <property type="match status" value="1"/>
</dbReference>
<dbReference type="OrthoDB" id="4303889at2"/>
<proteinExistence type="predicted"/>
<name>A0A1H6BPS0_9ACTN</name>
<dbReference type="AlphaFoldDB" id="A0A1H6BPS0"/>
<dbReference type="EMBL" id="FNVO01000007">
    <property type="protein sequence ID" value="SEG62674.1"/>
    <property type="molecule type" value="Genomic_DNA"/>
</dbReference>
<keyword evidence="2" id="KW-0812">Transmembrane</keyword>
<dbReference type="Proteomes" id="UP000236723">
    <property type="component" value="Unassembled WGS sequence"/>
</dbReference>
<keyword evidence="4" id="KW-1185">Reference proteome</keyword>
<protein>
    <recommendedName>
        <fullName evidence="5">WD40-like Beta Propeller Repeat</fullName>
    </recommendedName>
</protein>
<feature type="region of interest" description="Disordered" evidence="1">
    <location>
        <begin position="67"/>
        <end position="97"/>
    </location>
</feature>
<accession>A0A1H6BPS0</accession>
<reference evidence="4" key="1">
    <citation type="submission" date="2016-10" db="EMBL/GenBank/DDBJ databases">
        <authorList>
            <person name="Varghese N."/>
            <person name="Submissions S."/>
        </authorList>
    </citation>
    <scope>NUCLEOTIDE SEQUENCE [LARGE SCALE GENOMIC DNA]</scope>
    <source>
        <strain evidence="4">DSM 43163</strain>
    </source>
</reference>
<evidence type="ECO:0000256" key="2">
    <source>
        <dbReference type="SAM" id="Phobius"/>
    </source>
</evidence>
<organism evidence="3 4">
    <name type="scientific">Thermomonospora echinospora</name>
    <dbReference type="NCBI Taxonomy" id="1992"/>
    <lineage>
        <taxon>Bacteria</taxon>
        <taxon>Bacillati</taxon>
        <taxon>Actinomycetota</taxon>
        <taxon>Actinomycetes</taxon>
        <taxon>Streptosporangiales</taxon>
        <taxon>Thermomonosporaceae</taxon>
        <taxon>Thermomonospora</taxon>
    </lineage>
</organism>
<dbReference type="RefSeq" id="WP_146087435.1">
    <property type="nucleotide sequence ID" value="NZ_FNVO01000007.1"/>
</dbReference>
<dbReference type="SUPFAM" id="SSF82171">
    <property type="entry name" value="DPP6 N-terminal domain-like"/>
    <property type="match status" value="1"/>
</dbReference>
<evidence type="ECO:0000313" key="4">
    <source>
        <dbReference type="Proteomes" id="UP000236723"/>
    </source>
</evidence>
<evidence type="ECO:0000256" key="1">
    <source>
        <dbReference type="SAM" id="MobiDB-lite"/>
    </source>
</evidence>
<sequence length="436" mass="47386">MNMDTLLRQTLREWAEEAEVPQGLADRALRRRGRRRISRLSVGAGATALVTAGVLLAAQAVVTDSGSLPKEDTVSLPLSRPGMGGDDVRTDPGSSPPKKFVAAKQTALSAYYVTQSWGGSKLGPPDGFSRTWYLYDSTVGTYRKTPWAYLDVAPGLRLAAVLEGPLPASRVGIVDTAGGKVLRWVPLRPGAAGVAWSPDGDRLLVTHYTDNPDEHLEPNRAQPAWPGQDRLMASATPTSSGDGRTGYSVIDIRSAKAVFHRLPPEHNNINYRQDLGWSRDGRLIWSPTATEPSRVYYEIGGGRTEGEPTSFQEAGLSPNGRYLATNPVRRQMPNGKLSIEEIEEILKNEPTGPLTRVVETATGREVGTQPMLQLVAWADDAHLIGLGCGTATCRGKGEFHNRFVMVDIAGKEIVPLTGFRENSQEPGSWVPLFTRR</sequence>